<feature type="transmembrane region" description="Helical" evidence="5">
    <location>
        <begin position="69"/>
        <end position="89"/>
    </location>
</feature>
<proteinExistence type="predicted"/>
<dbReference type="InterPro" id="IPR036259">
    <property type="entry name" value="MFS_trans_sf"/>
</dbReference>
<feature type="transmembrane region" description="Helical" evidence="5">
    <location>
        <begin position="96"/>
        <end position="115"/>
    </location>
</feature>
<feature type="region of interest" description="Disordered" evidence="4">
    <location>
        <begin position="1"/>
        <end position="21"/>
    </location>
</feature>
<protein>
    <submittedName>
        <fullName evidence="6">Major facilitator superfamily transporter</fullName>
    </submittedName>
</protein>
<feature type="transmembrane region" description="Helical" evidence="5">
    <location>
        <begin position="160"/>
        <end position="180"/>
    </location>
</feature>
<keyword evidence="3 5" id="KW-0472">Membrane</keyword>
<evidence type="ECO:0000313" key="7">
    <source>
        <dbReference type="Proteomes" id="UP000032670"/>
    </source>
</evidence>
<evidence type="ECO:0000256" key="2">
    <source>
        <dbReference type="ARBA" id="ARBA00022989"/>
    </source>
</evidence>
<evidence type="ECO:0000256" key="1">
    <source>
        <dbReference type="ARBA" id="ARBA00022692"/>
    </source>
</evidence>
<feature type="transmembrane region" description="Helical" evidence="5">
    <location>
        <begin position="366"/>
        <end position="385"/>
    </location>
</feature>
<feature type="transmembrane region" description="Helical" evidence="5">
    <location>
        <begin position="333"/>
        <end position="354"/>
    </location>
</feature>
<dbReference type="GeneID" id="76203171"/>
<dbReference type="Gene3D" id="1.20.1250.20">
    <property type="entry name" value="MFS general substrate transporter like domains"/>
    <property type="match status" value="2"/>
</dbReference>
<feature type="transmembrane region" description="Helical" evidence="5">
    <location>
        <begin position="186"/>
        <end position="206"/>
    </location>
</feature>
<dbReference type="InterPro" id="IPR011701">
    <property type="entry name" value="MFS"/>
</dbReference>
<comment type="caution">
    <text evidence="6">The sequence shown here is derived from an EMBL/GenBank/DDBJ whole genome shotgun (WGS) entry which is preliminary data.</text>
</comment>
<organism evidence="6 7">
    <name type="scientific">Acetobacter orientalis</name>
    <dbReference type="NCBI Taxonomy" id="146474"/>
    <lineage>
        <taxon>Bacteria</taxon>
        <taxon>Pseudomonadati</taxon>
        <taxon>Pseudomonadota</taxon>
        <taxon>Alphaproteobacteria</taxon>
        <taxon>Acetobacterales</taxon>
        <taxon>Acetobacteraceae</taxon>
        <taxon>Acetobacter</taxon>
    </lineage>
</organism>
<accession>A0A6N3SYK0</accession>
<feature type="transmembrane region" description="Helical" evidence="5">
    <location>
        <begin position="32"/>
        <end position="57"/>
    </location>
</feature>
<dbReference type="RefSeq" id="WP_048840079.1">
    <property type="nucleotide sequence ID" value="NZ_BAMX01000003.1"/>
</dbReference>
<feature type="transmembrane region" description="Helical" evidence="5">
    <location>
        <begin position="304"/>
        <end position="327"/>
    </location>
</feature>
<sequence>MLLNEENVMTPPRTTTGITDETPAIPRLNRALFALCALNFFMADVQAGIGPFLGVFLQRHGWQTGPIGTVMTVGGVAGMLATIPAGALIDHTTKKRLLVIVAALCTISASLLLLSSQATFVVTVSQLATALAGAGIGPLMAAITLGIVRQKGFNTQIGRNQAWNHAGNMAGAGLSGWLGWQFGLSAIFFLEVAFGLFAISAVLLIPEKSIDHKAARGLDDEPAHDEGTTEGLRSFLRHKPLLILASCLCFFHLGNAAMLPLYGMAVVSAGKGNPAMFTAMTVMVAQAVMIVVSLLAIRVVRNRGYWIVLLISFAALPLRGLIAGSFIQHWGVWPVQILDGIGAGLQSVAVPGLVARLLNGTGRINIGQGVVMTAQGIGASLSPALGGWLAEDLGYPVAFYCLGCFAILSLGLWIGSASILRSADQVSA</sequence>
<name>A0A0D6NHG1_9PROT</name>
<evidence type="ECO:0000256" key="4">
    <source>
        <dbReference type="SAM" id="MobiDB-lite"/>
    </source>
</evidence>
<dbReference type="PANTHER" id="PTHR23539:SF1">
    <property type="entry name" value="MAJOR FACILITATOR SUPERFAMILY (MFS) PROFILE DOMAIN-CONTAINING PROTEIN"/>
    <property type="match status" value="1"/>
</dbReference>
<feature type="transmembrane region" description="Helical" evidence="5">
    <location>
        <begin position="241"/>
        <end position="263"/>
    </location>
</feature>
<keyword evidence="2 5" id="KW-1133">Transmembrane helix</keyword>
<dbReference type="SUPFAM" id="SSF103473">
    <property type="entry name" value="MFS general substrate transporter"/>
    <property type="match status" value="1"/>
</dbReference>
<dbReference type="Proteomes" id="UP000032670">
    <property type="component" value="Unassembled WGS sequence"/>
</dbReference>
<dbReference type="PANTHER" id="PTHR23539">
    <property type="entry name" value="MFS TRANSPORTER"/>
    <property type="match status" value="1"/>
</dbReference>
<evidence type="ECO:0000256" key="3">
    <source>
        <dbReference type="ARBA" id="ARBA00023136"/>
    </source>
</evidence>
<dbReference type="GO" id="GO:0022857">
    <property type="term" value="F:transmembrane transporter activity"/>
    <property type="evidence" value="ECO:0007669"/>
    <property type="project" value="InterPro"/>
</dbReference>
<keyword evidence="1 5" id="KW-0812">Transmembrane</keyword>
<feature type="transmembrane region" description="Helical" evidence="5">
    <location>
        <begin position="127"/>
        <end position="148"/>
    </location>
</feature>
<dbReference type="EMBL" id="BAMX01000003">
    <property type="protein sequence ID" value="GAN65033.1"/>
    <property type="molecule type" value="Genomic_DNA"/>
</dbReference>
<dbReference type="AlphaFoldDB" id="A0A0D6NHG1"/>
<dbReference type="STRING" id="1231341.Abor_003_103"/>
<feature type="transmembrane region" description="Helical" evidence="5">
    <location>
        <begin position="275"/>
        <end position="297"/>
    </location>
</feature>
<reference evidence="6 7" key="1">
    <citation type="submission" date="2012-11" db="EMBL/GenBank/DDBJ databases">
        <title>Whole genome sequence of Acetobacter orientalis 21F-2.</title>
        <authorList>
            <person name="Azuma Y."/>
            <person name="Higashiura N."/>
            <person name="Hirakawa H."/>
            <person name="Matsushita K."/>
        </authorList>
    </citation>
    <scope>NUCLEOTIDE SEQUENCE [LARGE SCALE GENOMIC DNA]</scope>
    <source>
        <strain evidence="6 7">21F-2</strain>
    </source>
</reference>
<dbReference type="Pfam" id="PF07690">
    <property type="entry name" value="MFS_1"/>
    <property type="match status" value="1"/>
</dbReference>
<keyword evidence="7" id="KW-1185">Reference proteome</keyword>
<evidence type="ECO:0000313" key="6">
    <source>
        <dbReference type="EMBL" id="GAN65033.1"/>
    </source>
</evidence>
<gene>
    <name evidence="6" type="ORF">Abor_003_103</name>
</gene>
<feature type="transmembrane region" description="Helical" evidence="5">
    <location>
        <begin position="397"/>
        <end position="420"/>
    </location>
</feature>
<accession>A0A0D6NHG1</accession>
<evidence type="ECO:0000256" key="5">
    <source>
        <dbReference type="SAM" id="Phobius"/>
    </source>
</evidence>